<accession>A0A4Z2ESC3</accession>
<dbReference type="AlphaFoldDB" id="A0A4Z2ESC3"/>
<evidence type="ECO:0000313" key="1">
    <source>
        <dbReference type="EMBL" id="TNN31520.1"/>
    </source>
</evidence>
<dbReference type="Proteomes" id="UP000314294">
    <property type="component" value="Unassembled WGS sequence"/>
</dbReference>
<gene>
    <name evidence="1" type="ORF">EYF80_058330</name>
</gene>
<name>A0A4Z2ESC3_9TELE</name>
<proteinExistence type="predicted"/>
<organism evidence="1 2">
    <name type="scientific">Liparis tanakae</name>
    <name type="common">Tanaka's snailfish</name>
    <dbReference type="NCBI Taxonomy" id="230148"/>
    <lineage>
        <taxon>Eukaryota</taxon>
        <taxon>Metazoa</taxon>
        <taxon>Chordata</taxon>
        <taxon>Craniata</taxon>
        <taxon>Vertebrata</taxon>
        <taxon>Euteleostomi</taxon>
        <taxon>Actinopterygii</taxon>
        <taxon>Neopterygii</taxon>
        <taxon>Teleostei</taxon>
        <taxon>Neoteleostei</taxon>
        <taxon>Acanthomorphata</taxon>
        <taxon>Eupercaria</taxon>
        <taxon>Perciformes</taxon>
        <taxon>Cottioidei</taxon>
        <taxon>Cottales</taxon>
        <taxon>Liparidae</taxon>
        <taxon>Liparis</taxon>
    </lineage>
</organism>
<protein>
    <submittedName>
        <fullName evidence="1">Uncharacterized protein</fullName>
    </submittedName>
</protein>
<keyword evidence="2" id="KW-1185">Reference proteome</keyword>
<comment type="caution">
    <text evidence="1">The sequence shown here is derived from an EMBL/GenBank/DDBJ whole genome shotgun (WGS) entry which is preliminary data.</text>
</comment>
<dbReference type="EMBL" id="SRLO01003390">
    <property type="protein sequence ID" value="TNN31520.1"/>
    <property type="molecule type" value="Genomic_DNA"/>
</dbReference>
<evidence type="ECO:0000313" key="2">
    <source>
        <dbReference type="Proteomes" id="UP000314294"/>
    </source>
</evidence>
<reference evidence="1 2" key="1">
    <citation type="submission" date="2019-03" db="EMBL/GenBank/DDBJ databases">
        <title>First draft genome of Liparis tanakae, snailfish: a comprehensive survey of snailfish specific genes.</title>
        <authorList>
            <person name="Kim W."/>
            <person name="Song I."/>
            <person name="Jeong J.-H."/>
            <person name="Kim D."/>
            <person name="Kim S."/>
            <person name="Ryu S."/>
            <person name="Song J.Y."/>
            <person name="Lee S.K."/>
        </authorList>
    </citation>
    <scope>NUCLEOTIDE SEQUENCE [LARGE SCALE GENOMIC DNA]</scope>
    <source>
        <tissue evidence="1">Muscle</tissue>
    </source>
</reference>
<sequence>MDCLCIVTTKDPLITTVTAHEDRRRWFCSPAPGPGWHETCWFWRDGDLLVLEGRRPAGSGGTETCWFWRDGDLLVLVQDRWLRF</sequence>